<feature type="transmembrane region" description="Helical" evidence="1">
    <location>
        <begin position="221"/>
        <end position="240"/>
    </location>
</feature>
<keyword evidence="1" id="KW-0812">Transmembrane</keyword>
<dbReference type="OrthoDB" id="3219854at2759"/>
<sequence length="413" mass="46146">MAMAKTKEEVDEWIKRMDVSLVFVSNIAASKLLDYNSYVHQIALFSAVLTAFIVPATQNLFPSSDNVPGNPSGPSPPVPTMSAQNICVVYYLAMILAILNAVLSVLGRQWMSRLTLKPAGTTYRERLLRHLAREKLAKWWLKYLVEGLHMLLLWSICLFMTGLLYQLRNLATSFDSEAPRLMATWGLGVTLSSVMLLAILAATAHALRYEASPFGGPFSQLILVLAEIIHSILHTVLVEVKYLKVLMERLIILNLPPGRGIIEAIFFFISCTGLFAPLWLPFFLIRRWRVKVDTEDPGKLIMAYMELIADANDPRLLERAIASFSYADWVKYGGGCVGKLGKAYTRLMATDTSIRVRETLSARLSEFVADCRKAAACRLLPISPRRSYSRPLEKGMMTSEPLLPSLMRNASPG</sequence>
<dbReference type="AlphaFoldDB" id="A0A166DYV9"/>
<feature type="domain" description="DUF6535" evidence="2">
    <location>
        <begin position="2"/>
        <end position="168"/>
    </location>
</feature>
<evidence type="ECO:0000313" key="3">
    <source>
        <dbReference type="EMBL" id="KZT39038.1"/>
    </source>
</evidence>
<evidence type="ECO:0000256" key="1">
    <source>
        <dbReference type="SAM" id="Phobius"/>
    </source>
</evidence>
<feature type="transmembrane region" description="Helical" evidence="1">
    <location>
        <begin position="185"/>
        <end position="209"/>
    </location>
</feature>
<feature type="transmembrane region" description="Helical" evidence="1">
    <location>
        <begin position="260"/>
        <end position="285"/>
    </location>
</feature>
<feature type="transmembrane region" description="Helical" evidence="1">
    <location>
        <begin position="81"/>
        <end position="107"/>
    </location>
</feature>
<dbReference type="EMBL" id="KV428052">
    <property type="protein sequence ID" value="KZT39038.1"/>
    <property type="molecule type" value="Genomic_DNA"/>
</dbReference>
<gene>
    <name evidence="3" type="ORF">SISSUDRAFT_676038</name>
</gene>
<feature type="transmembrane region" description="Helical" evidence="1">
    <location>
        <begin position="42"/>
        <end position="61"/>
    </location>
</feature>
<evidence type="ECO:0000259" key="2">
    <source>
        <dbReference type="Pfam" id="PF20153"/>
    </source>
</evidence>
<proteinExistence type="predicted"/>
<feature type="transmembrane region" description="Helical" evidence="1">
    <location>
        <begin position="143"/>
        <end position="165"/>
    </location>
</feature>
<name>A0A166DYV9_9AGAM</name>
<evidence type="ECO:0000313" key="4">
    <source>
        <dbReference type="Proteomes" id="UP000076798"/>
    </source>
</evidence>
<keyword evidence="1" id="KW-1133">Transmembrane helix</keyword>
<organism evidence="3 4">
    <name type="scientific">Sistotremastrum suecicum HHB10207 ss-3</name>
    <dbReference type="NCBI Taxonomy" id="1314776"/>
    <lineage>
        <taxon>Eukaryota</taxon>
        <taxon>Fungi</taxon>
        <taxon>Dikarya</taxon>
        <taxon>Basidiomycota</taxon>
        <taxon>Agaricomycotina</taxon>
        <taxon>Agaricomycetes</taxon>
        <taxon>Sistotremastrales</taxon>
        <taxon>Sistotremastraceae</taxon>
        <taxon>Sistotremastrum</taxon>
    </lineage>
</organism>
<reference evidence="3 4" key="1">
    <citation type="journal article" date="2016" name="Mol. Biol. Evol.">
        <title>Comparative Genomics of Early-Diverging Mushroom-Forming Fungi Provides Insights into the Origins of Lignocellulose Decay Capabilities.</title>
        <authorList>
            <person name="Nagy L.G."/>
            <person name="Riley R."/>
            <person name="Tritt A."/>
            <person name="Adam C."/>
            <person name="Daum C."/>
            <person name="Floudas D."/>
            <person name="Sun H."/>
            <person name="Yadav J.S."/>
            <person name="Pangilinan J."/>
            <person name="Larsson K.H."/>
            <person name="Matsuura K."/>
            <person name="Barry K."/>
            <person name="Labutti K."/>
            <person name="Kuo R."/>
            <person name="Ohm R.A."/>
            <person name="Bhattacharya S.S."/>
            <person name="Shirouzu T."/>
            <person name="Yoshinaga Y."/>
            <person name="Martin F.M."/>
            <person name="Grigoriev I.V."/>
            <person name="Hibbett D.S."/>
        </authorList>
    </citation>
    <scope>NUCLEOTIDE SEQUENCE [LARGE SCALE GENOMIC DNA]</scope>
    <source>
        <strain evidence="3 4">HHB10207 ss-3</strain>
    </source>
</reference>
<dbReference type="Proteomes" id="UP000076798">
    <property type="component" value="Unassembled WGS sequence"/>
</dbReference>
<keyword evidence="4" id="KW-1185">Reference proteome</keyword>
<keyword evidence="1" id="KW-0472">Membrane</keyword>
<protein>
    <recommendedName>
        <fullName evidence="2">DUF6535 domain-containing protein</fullName>
    </recommendedName>
</protein>
<dbReference type="InterPro" id="IPR045338">
    <property type="entry name" value="DUF6535"/>
</dbReference>
<accession>A0A166DYV9</accession>
<dbReference type="Pfam" id="PF20153">
    <property type="entry name" value="DUF6535"/>
    <property type="match status" value="1"/>
</dbReference>